<evidence type="ECO:0000256" key="3">
    <source>
        <dbReference type="ARBA" id="ARBA00006484"/>
    </source>
</evidence>
<dbReference type="RefSeq" id="XP_002108993.1">
    <property type="nucleotide sequence ID" value="XM_002108957.1"/>
</dbReference>
<dbReference type="Pfam" id="PF01575">
    <property type="entry name" value="MaoC_dehydratas"/>
    <property type="match status" value="1"/>
</dbReference>
<dbReference type="GO" id="GO:0005777">
    <property type="term" value="C:peroxisome"/>
    <property type="evidence" value="ECO:0000318"/>
    <property type="project" value="GO_Central"/>
</dbReference>
<dbReference type="InterPro" id="IPR002539">
    <property type="entry name" value="MaoC-like_dom"/>
</dbReference>
<dbReference type="Gene3D" id="3.30.1050.10">
    <property type="entry name" value="SCP2 sterol-binding domain"/>
    <property type="match status" value="1"/>
</dbReference>
<dbReference type="Proteomes" id="UP000009022">
    <property type="component" value="Unassembled WGS sequence"/>
</dbReference>
<dbReference type="PhylomeDB" id="B3RJ25"/>
<dbReference type="InterPro" id="IPR020904">
    <property type="entry name" value="Sc_DH/Rdtase_CS"/>
</dbReference>
<dbReference type="Gene3D" id="1.10.287.4290">
    <property type="match status" value="1"/>
</dbReference>
<dbReference type="PRINTS" id="PR00080">
    <property type="entry name" value="SDRFAMILY"/>
</dbReference>
<evidence type="ECO:0000256" key="7">
    <source>
        <dbReference type="ARBA" id="ARBA00023140"/>
    </source>
</evidence>
<dbReference type="KEGG" id="tad:TRIADDRAFT_19721"/>
<evidence type="ECO:0000256" key="4">
    <source>
        <dbReference type="ARBA" id="ARBA00022832"/>
    </source>
</evidence>
<name>B3RJ25_TRIAD</name>
<dbReference type="GO" id="GO:0003857">
    <property type="term" value="F:(3S)-3-hydroxyacyl-CoA dehydrogenase (NAD+) activity"/>
    <property type="evidence" value="ECO:0000318"/>
    <property type="project" value="GO_Central"/>
</dbReference>
<keyword evidence="5" id="KW-0560">Oxidoreductase</keyword>
<reference evidence="11 12" key="1">
    <citation type="journal article" date="2008" name="Nature">
        <title>The Trichoplax genome and the nature of placozoans.</title>
        <authorList>
            <person name="Srivastava M."/>
            <person name="Begovic E."/>
            <person name="Chapman J."/>
            <person name="Putnam N.H."/>
            <person name="Hellsten U."/>
            <person name="Kawashima T."/>
            <person name="Kuo A."/>
            <person name="Mitros T."/>
            <person name="Salamov A."/>
            <person name="Carpenter M.L."/>
            <person name="Signorovitch A.Y."/>
            <person name="Moreno M.A."/>
            <person name="Kamm K."/>
            <person name="Grimwood J."/>
            <person name="Schmutz J."/>
            <person name="Shapiro H."/>
            <person name="Grigoriev I.V."/>
            <person name="Buss L.W."/>
            <person name="Schierwater B."/>
            <person name="Dellaporta S.L."/>
            <person name="Rokhsar D.S."/>
        </authorList>
    </citation>
    <scope>NUCLEOTIDE SEQUENCE [LARGE SCALE GENOMIC DNA]</scope>
    <source>
        <strain evidence="11 12">Grell-BS-1999</strain>
    </source>
</reference>
<proteinExistence type="inferred from homology"/>
<dbReference type="SUPFAM" id="SSF55718">
    <property type="entry name" value="SCP-like"/>
    <property type="match status" value="1"/>
</dbReference>
<dbReference type="SUPFAM" id="SSF51735">
    <property type="entry name" value="NAD(P)-binding Rossmann-fold domains"/>
    <property type="match status" value="1"/>
</dbReference>
<dbReference type="OMA" id="GKTRWQR"/>
<dbReference type="eggNOG" id="ENOG502QPX4">
    <property type="taxonomic scope" value="Eukaryota"/>
</dbReference>
<dbReference type="InterPro" id="IPR029069">
    <property type="entry name" value="HotDog_dom_sf"/>
</dbReference>
<dbReference type="InParanoid" id="B3RJ25"/>
<evidence type="ECO:0000256" key="6">
    <source>
        <dbReference type="ARBA" id="ARBA00023098"/>
    </source>
</evidence>
<evidence type="ECO:0000256" key="1">
    <source>
        <dbReference type="ARBA" id="ARBA00004275"/>
    </source>
</evidence>
<accession>B3RJ25</accession>
<evidence type="ECO:0000313" key="12">
    <source>
        <dbReference type="Proteomes" id="UP000009022"/>
    </source>
</evidence>
<comment type="subcellular location">
    <subcellularLocation>
        <location evidence="1">Peroxisome</location>
    </subcellularLocation>
</comment>
<comment type="similarity">
    <text evidence="3">Belongs to the short-chain dehydrogenases/reductases (SDR) family.</text>
</comment>
<dbReference type="FunFam" id="3.40.50.720:FF:000185">
    <property type="entry name" value="peroxisomal multifunctional enzyme type 2"/>
    <property type="match status" value="1"/>
</dbReference>
<dbReference type="AlphaFoldDB" id="B3RJ25"/>
<evidence type="ECO:0000259" key="10">
    <source>
        <dbReference type="SMART" id="SM00822"/>
    </source>
</evidence>
<keyword evidence="6" id="KW-0443">Lipid metabolism</keyword>
<organism evidence="11 12">
    <name type="scientific">Trichoplax adhaerens</name>
    <name type="common">Trichoplax reptans</name>
    <dbReference type="NCBI Taxonomy" id="10228"/>
    <lineage>
        <taxon>Eukaryota</taxon>
        <taxon>Metazoa</taxon>
        <taxon>Placozoa</taxon>
        <taxon>Uniplacotomia</taxon>
        <taxon>Trichoplacea</taxon>
        <taxon>Trichoplacidae</taxon>
        <taxon>Trichoplax</taxon>
    </lineage>
</organism>
<dbReference type="PRINTS" id="PR00081">
    <property type="entry name" value="GDHRDH"/>
</dbReference>
<comment type="pathway">
    <text evidence="2">Lipid metabolism; fatty acid beta-oxidation.</text>
</comment>
<dbReference type="GO" id="GO:0006635">
    <property type="term" value="P:fatty acid beta-oxidation"/>
    <property type="evidence" value="ECO:0000318"/>
    <property type="project" value="GO_Central"/>
</dbReference>
<dbReference type="Gene3D" id="3.10.129.10">
    <property type="entry name" value="Hotdog Thioesterase"/>
    <property type="match status" value="2"/>
</dbReference>
<dbReference type="EMBL" id="DS985241">
    <property type="protein sequence ID" value="EDV29791.1"/>
    <property type="molecule type" value="Genomic_DNA"/>
</dbReference>
<dbReference type="OrthoDB" id="3592703at2759"/>
<keyword evidence="12" id="KW-1185">Reference proteome</keyword>
<protein>
    <recommendedName>
        <fullName evidence="9">Peroxisomal multifunctional enzyme type 2</fullName>
    </recommendedName>
</protein>
<dbReference type="GO" id="GO:0044594">
    <property type="term" value="F:17-beta-hydroxysteroid dehydrogenase (NAD+) activity"/>
    <property type="evidence" value="ECO:0000318"/>
    <property type="project" value="GO_Central"/>
</dbReference>
<keyword evidence="7" id="KW-0576">Peroxisome</keyword>
<dbReference type="GO" id="GO:0004300">
    <property type="term" value="F:enoyl-CoA hydratase activity"/>
    <property type="evidence" value="ECO:0000318"/>
    <property type="project" value="GO_Central"/>
</dbReference>
<dbReference type="InterPro" id="IPR057326">
    <property type="entry name" value="KR_dom"/>
</dbReference>
<dbReference type="UniPathway" id="UPA00659"/>
<feature type="domain" description="Ketoreductase" evidence="10">
    <location>
        <begin position="8"/>
        <end position="184"/>
    </location>
</feature>
<dbReference type="Pfam" id="PF02036">
    <property type="entry name" value="SCP2"/>
    <property type="match status" value="1"/>
</dbReference>
<keyword evidence="4" id="KW-0276">Fatty acid metabolism</keyword>
<dbReference type="PANTHER" id="PTHR45024">
    <property type="entry name" value="DEHYDROGENASES, SHORT CHAIN"/>
    <property type="match status" value="1"/>
</dbReference>
<dbReference type="CDD" id="cd05353">
    <property type="entry name" value="hydroxyacyl-CoA-like_DH_SDR_c-like"/>
    <property type="match status" value="1"/>
</dbReference>
<dbReference type="InterPro" id="IPR003033">
    <property type="entry name" value="SCP2_sterol-bd_dom"/>
</dbReference>
<dbReference type="InterPro" id="IPR036527">
    <property type="entry name" value="SCP2_sterol-bd_dom_sf"/>
</dbReference>
<dbReference type="PROSITE" id="PS00061">
    <property type="entry name" value="ADH_SHORT"/>
    <property type="match status" value="1"/>
</dbReference>
<dbReference type="CTD" id="6749464"/>
<dbReference type="PANTHER" id="PTHR45024:SF2">
    <property type="entry name" value="SCP2 DOMAIN-CONTAINING PROTEIN"/>
    <property type="match status" value="1"/>
</dbReference>
<dbReference type="SMART" id="SM00822">
    <property type="entry name" value="PKS_KR"/>
    <property type="match status" value="1"/>
</dbReference>
<dbReference type="InterPro" id="IPR002347">
    <property type="entry name" value="SDR_fam"/>
</dbReference>
<evidence type="ECO:0000313" key="11">
    <source>
        <dbReference type="EMBL" id="EDV29791.1"/>
    </source>
</evidence>
<evidence type="ECO:0000256" key="5">
    <source>
        <dbReference type="ARBA" id="ARBA00023002"/>
    </source>
</evidence>
<dbReference type="GeneID" id="6749464"/>
<dbReference type="InterPro" id="IPR051687">
    <property type="entry name" value="Peroxisomal_Beta-Oxidation"/>
</dbReference>
<dbReference type="InterPro" id="IPR054357">
    <property type="entry name" value="MFE-2_N"/>
</dbReference>
<dbReference type="STRING" id="10228.B3RJ25"/>
<dbReference type="Gene3D" id="3.40.50.720">
    <property type="entry name" value="NAD(P)-binding Rossmann-like Domain"/>
    <property type="match status" value="1"/>
</dbReference>
<gene>
    <name evidence="11" type="ORF">TRIADDRAFT_19721</name>
</gene>
<keyword evidence="8" id="KW-0456">Lyase</keyword>
<evidence type="ECO:0000256" key="8">
    <source>
        <dbReference type="ARBA" id="ARBA00023239"/>
    </source>
</evidence>
<dbReference type="SUPFAM" id="SSF54637">
    <property type="entry name" value="Thioesterase/thiol ester dehydrase-isomerase"/>
    <property type="match status" value="2"/>
</dbReference>
<dbReference type="CDD" id="cd03448">
    <property type="entry name" value="HDE_HSD"/>
    <property type="match status" value="1"/>
</dbReference>
<evidence type="ECO:0000256" key="9">
    <source>
        <dbReference type="ARBA" id="ARBA00073497"/>
    </source>
</evidence>
<dbReference type="Pfam" id="PF22622">
    <property type="entry name" value="MFE-2_hydrat-2_N"/>
    <property type="match status" value="1"/>
</dbReference>
<dbReference type="InterPro" id="IPR036291">
    <property type="entry name" value="NAD(P)-bd_dom_sf"/>
</dbReference>
<sequence>MELRYDGRVVVVTGAGRGLGREYALQFASRGASVVVNDLGGDMKGSGKSASYADDVVNEIRRAGGTAVANYDSVTEGEKIIDTAIKNFGRVDVVINNAGILRDRKFENITDNDWDTIHRVHVFGSFKVSKAAWSFMKKQRYGRIIMVTSAAGVYGNFGQANYSAAKLAVVGLCNTLAIEGGSLNIHSNTICPFAASRLTAKLPSEVMGKFKVEDIPPLVVYLCHESCQENGGLFEVGGGWISKLRWQRTNGVVIPNASAKTAPESVQQNWDKITDWQDATNPASTSAFFRSLTRYIAEELGEEDDKNNSINVVSKYSVGKAMSYKIPDTEFIFSSRDIIIYALGIGMKVNDDNLQFLYEGHENFCTFPSFAAIICFSGVGNIFASCPGFNIDPTKIVHGEQYIELYKPLPTSGSVRNSSKIVEILDKGKGAVVVTEGKDYSAINNEKLCMNQFVTYIQKAGGFGGKRQSTAIKQAADTPARPPDAIIKEIVPESQAALYRMSGDLNPLHIDSQFAALGGFPRPILHGLCTMGYATRHVMKHYGDNDVKKFKSMKVRFMRPVIPGQVLITEMWKEIDRIIFQCKVEGNNTPVVRGGYIELNSPNEVAMYLQSSIIFERMKKEFLANPSIINKFNCKYLWNITNEKGQKVVSWVIDLKSQNPSVTPGSTSTAVDCTLTTSDDDFVALATNKLNAQKAFFNGKLKVSGNIMLAQKLENLFGKSSKL</sequence>
<dbReference type="FunCoup" id="B3RJ25">
    <property type="interactions" value="1008"/>
</dbReference>
<dbReference type="GO" id="GO:0018812">
    <property type="term" value="F:3-hydroxyacyl-CoA dehydratase activity"/>
    <property type="evidence" value="ECO:0007669"/>
    <property type="project" value="UniProtKB-ARBA"/>
</dbReference>
<dbReference type="Pfam" id="PF00106">
    <property type="entry name" value="adh_short"/>
    <property type="match status" value="1"/>
</dbReference>
<dbReference type="HOGENOM" id="CLU_010194_18_4_1"/>
<evidence type="ECO:0000256" key="2">
    <source>
        <dbReference type="ARBA" id="ARBA00005005"/>
    </source>
</evidence>